<proteinExistence type="predicted"/>
<dbReference type="Pfam" id="PF21038">
    <property type="entry name" value="CEP104_N"/>
    <property type="match status" value="1"/>
</dbReference>
<dbReference type="EMBL" id="BRYA01000007">
    <property type="protein sequence ID" value="GMI31183.1"/>
    <property type="molecule type" value="Genomic_DNA"/>
</dbReference>
<feature type="compositionally biased region" description="Pro residues" evidence="2">
    <location>
        <begin position="507"/>
        <end position="516"/>
    </location>
</feature>
<evidence type="ECO:0000313" key="4">
    <source>
        <dbReference type="EMBL" id="GMI31183.1"/>
    </source>
</evidence>
<feature type="coiled-coil region" evidence="1">
    <location>
        <begin position="520"/>
        <end position="587"/>
    </location>
</feature>
<keyword evidence="1" id="KW-0175">Coiled coil</keyword>
<protein>
    <recommendedName>
        <fullName evidence="3">Centrosomal protein CEP104 N-terminal domain-containing protein</fullName>
    </recommendedName>
</protein>
<reference evidence="5" key="1">
    <citation type="journal article" date="2023" name="Commun. Biol.">
        <title>Genome analysis of Parmales, the sister group of diatoms, reveals the evolutionary specialization of diatoms from phago-mixotrophs to photoautotrophs.</title>
        <authorList>
            <person name="Ban H."/>
            <person name="Sato S."/>
            <person name="Yoshikawa S."/>
            <person name="Yamada K."/>
            <person name="Nakamura Y."/>
            <person name="Ichinomiya M."/>
            <person name="Sato N."/>
            <person name="Blanc-Mathieu R."/>
            <person name="Endo H."/>
            <person name="Kuwata A."/>
            <person name="Ogata H."/>
        </authorList>
    </citation>
    <scope>NUCLEOTIDE SEQUENCE [LARGE SCALE GENOMIC DNA]</scope>
</reference>
<dbReference type="OrthoDB" id="66599at2759"/>
<name>A0A9W7G3W0_9STRA</name>
<sequence length="1380" mass="152400">MPAMEYMMSLSANLVSSSGHDAPHSSPNPTMSNYAEVDCGWISPKFCIYPQELVFELKHHSSLSLIRLLSHSFMISTQIEILIGNGKTLDDAKFRKLGFMKFDDNSRSGHKARELKEVKLNATGSFLKLRCHKNHENEHNFCQQVGIVGLEFIGQYTGKDQVMGRDGNLAGALDLISPRVPPAPPPTGDGVASDRERHVSFGRGTDSKNDNEIWRSARAVSEAKEAALANQDYARCKQIKPVEKELHGSAMQYHKLFQAKEGAVRSEDYDRADILKAEMASLRERAANILNGLGIVLPPLKSQKPPSPSQDDEPETAIEDPGLVSAPAPADFRDEDVSLQTLLEEVEADTMMAQDEKVEPNQPPSPRLESLLETVNVQSPRQKIRGDVEVGEGETINVAADVTAGGTADAGADNSADTGAHVNAETDVNAEAEAEADAEADVRASDLPPDDNLTPALDISEAVLAKEYIDNQNSEAIDPRVAELPREPTPPPELWEEEEVPRGSSPPRTPTPPPLIVPDGQEIQNEIEEWEETKREVALRSRERRQRDMETSENNFMSKEESEMLAYVEAMDRMKKEKEAAELIEKQTKTIIKIQARARGVLSRSLVNRKRGVRKRTKNAFKRGVGLLKASKLFKAEGMDRRLRIDALQDEEEDRKVAEAQDEKKEDAGENAEAKQVAKQPQQPTQPARPPPEVLEPLDTLIDDPEVLKRALRAAQTFGSEELQRIHSRNYKYREKGFKNIAMKLSAIVAEDGGGLEKVLVPLSDVLVVGMDDKVDESFYAALNIVEALEELIKSWNPPAPEPEPEPEPEPSAAEEKEGEAAPPASAPSDPNVMVPQLTRDEFCPIIESSVRSMVARLGDVNSGIAEASLQALSQLGGLDCCGPAFVAQVALKRLFRWEEQMTRPVANRLLLLNKLLHTATDSQAAGAAVLAAASLKFANDCGAFESTSDKVNAAAKELEETALKMMGDNAKLLIGDLKGVSLLAELQRAERQRHVKLEKLVEKSKTLSLDIEHIGEAVGKTVLDVKDSVAKVEEDIDAVFDSMISKLNERREQVKRHLKDVGGGKVEALVTQKKDVEKLRAGLVETGRMAEDALSMLHKEEYNALIEPLTKHLEILGEEHRKMQRESCDDSVVAFVAGGTEKVIESIVENMGAIHTSSDVLPGFQKLAGDVGDGLERSPVKPRRKRKDAAVIAAAKVQEEEEEEEDENQLAINKDIHLTVRALVPRHGLSGDEYHRAPPRETVVVEVRKGDPKVLAKEGHEGEILGRVIIVNQIETPPRDDFTVSQYFESLFTQAEILELPNGWHSEDAKLIEKRRSIVTHRSVPTTRISKVIKFAGDSVWAKRLRKEAAENSAYSIDWKKDLKEVDSALWDEERVVGV</sequence>
<dbReference type="Proteomes" id="UP001165065">
    <property type="component" value="Unassembled WGS sequence"/>
</dbReference>
<evidence type="ECO:0000256" key="2">
    <source>
        <dbReference type="SAM" id="MobiDB-lite"/>
    </source>
</evidence>
<feature type="compositionally biased region" description="Basic and acidic residues" evidence="2">
    <location>
        <begin position="477"/>
        <end position="486"/>
    </location>
</feature>
<gene>
    <name evidence="4" type="ORF">TrCOL_g8999</name>
</gene>
<dbReference type="InterPro" id="IPR048739">
    <property type="entry name" value="CEP104_N"/>
</dbReference>
<comment type="caution">
    <text evidence="4">The sequence shown here is derived from an EMBL/GenBank/DDBJ whole genome shotgun (WGS) entry which is preliminary data.</text>
</comment>
<dbReference type="GO" id="GO:0005929">
    <property type="term" value="C:cilium"/>
    <property type="evidence" value="ECO:0007669"/>
    <property type="project" value="TreeGrafter"/>
</dbReference>
<feature type="region of interest" description="Disordered" evidence="2">
    <location>
        <begin position="297"/>
        <end position="330"/>
    </location>
</feature>
<feature type="region of interest" description="Disordered" evidence="2">
    <location>
        <begin position="796"/>
        <end position="834"/>
    </location>
</feature>
<feature type="region of interest" description="Disordered" evidence="2">
    <location>
        <begin position="651"/>
        <end position="697"/>
    </location>
</feature>
<feature type="domain" description="Centrosomal protein CEP104 N-terminal" evidence="3">
    <location>
        <begin position="40"/>
        <end position="154"/>
    </location>
</feature>
<evidence type="ECO:0000313" key="5">
    <source>
        <dbReference type="Proteomes" id="UP001165065"/>
    </source>
</evidence>
<dbReference type="Pfam" id="PF21040">
    <property type="entry name" value="CEP104-like_TOG"/>
    <property type="match status" value="1"/>
</dbReference>
<feature type="compositionally biased region" description="Basic and acidic residues" evidence="2">
    <location>
        <begin position="654"/>
        <end position="668"/>
    </location>
</feature>
<feature type="region of interest" description="Disordered" evidence="2">
    <location>
        <begin position="474"/>
        <end position="519"/>
    </location>
</feature>
<feature type="compositionally biased region" description="Low complexity" evidence="2">
    <location>
        <begin position="674"/>
        <end position="686"/>
    </location>
</feature>
<dbReference type="InterPro" id="IPR052607">
    <property type="entry name" value="CEP104-like"/>
</dbReference>
<feature type="coiled-coil region" evidence="1">
    <location>
        <begin position="1188"/>
        <end position="1215"/>
    </location>
</feature>
<organism evidence="4 5">
    <name type="scientific">Triparma columacea</name>
    <dbReference type="NCBI Taxonomy" id="722753"/>
    <lineage>
        <taxon>Eukaryota</taxon>
        <taxon>Sar</taxon>
        <taxon>Stramenopiles</taxon>
        <taxon>Ochrophyta</taxon>
        <taxon>Bolidophyceae</taxon>
        <taxon>Parmales</taxon>
        <taxon>Triparmaceae</taxon>
        <taxon>Triparma</taxon>
    </lineage>
</organism>
<dbReference type="PROSITE" id="PS50096">
    <property type="entry name" value="IQ"/>
    <property type="match status" value="1"/>
</dbReference>
<evidence type="ECO:0000259" key="3">
    <source>
        <dbReference type="Pfam" id="PF21038"/>
    </source>
</evidence>
<evidence type="ECO:0000256" key="1">
    <source>
        <dbReference type="SAM" id="Coils"/>
    </source>
</evidence>
<keyword evidence="5" id="KW-1185">Reference proteome</keyword>
<dbReference type="PANTHER" id="PTHR13371:SF0">
    <property type="entry name" value="CENTROSOMAL PROTEIN OF 104 KDA"/>
    <property type="match status" value="1"/>
</dbReference>
<feature type="region of interest" description="Disordered" evidence="2">
    <location>
        <begin position="431"/>
        <end position="455"/>
    </location>
</feature>
<accession>A0A9W7G3W0</accession>
<dbReference type="PANTHER" id="PTHR13371">
    <property type="entry name" value="GLYCINE-, GLUTAMATE-, THIENYLCYCLOHEXYLPIPERIDINE-BINDING PROTEIN"/>
    <property type="match status" value="1"/>
</dbReference>